<dbReference type="InterPro" id="IPR050596">
    <property type="entry name" value="AspAT/PAT-like"/>
</dbReference>
<accession>A0A9X4H4H5</accession>
<keyword evidence="3 6" id="KW-0032">Aminotransferase</keyword>
<dbReference type="InterPro" id="IPR004838">
    <property type="entry name" value="NHTrfase_class1_PyrdxlP-BS"/>
</dbReference>
<dbReference type="InterPro" id="IPR015421">
    <property type="entry name" value="PyrdxlP-dep_Trfase_major"/>
</dbReference>
<dbReference type="GO" id="GO:0006520">
    <property type="term" value="P:amino acid metabolic process"/>
    <property type="evidence" value="ECO:0007669"/>
    <property type="project" value="InterPro"/>
</dbReference>
<dbReference type="PANTHER" id="PTHR46383">
    <property type="entry name" value="ASPARTATE AMINOTRANSFERASE"/>
    <property type="match status" value="1"/>
</dbReference>
<protein>
    <recommendedName>
        <fullName evidence="6">Aminotransferase</fullName>
        <ecNumber evidence="6">2.6.1.-</ecNumber>
    </recommendedName>
</protein>
<keyword evidence="5" id="KW-0663">Pyridoxal phosphate</keyword>
<keyword evidence="9" id="KW-1185">Reference proteome</keyword>
<dbReference type="PROSITE" id="PS00105">
    <property type="entry name" value="AA_TRANSFER_CLASS_1"/>
    <property type="match status" value="1"/>
</dbReference>
<dbReference type="InterPro" id="IPR015424">
    <property type="entry name" value="PyrdxlP-dep_Trfase"/>
</dbReference>
<evidence type="ECO:0000256" key="4">
    <source>
        <dbReference type="ARBA" id="ARBA00022679"/>
    </source>
</evidence>
<dbReference type="Proteomes" id="UP001154312">
    <property type="component" value="Unassembled WGS sequence"/>
</dbReference>
<evidence type="ECO:0000256" key="3">
    <source>
        <dbReference type="ARBA" id="ARBA00022576"/>
    </source>
</evidence>
<dbReference type="InterPro" id="IPR004839">
    <property type="entry name" value="Aminotransferase_I/II_large"/>
</dbReference>
<comment type="cofactor">
    <cofactor evidence="1 6">
        <name>pyridoxal 5'-phosphate</name>
        <dbReference type="ChEBI" id="CHEBI:597326"/>
    </cofactor>
</comment>
<evidence type="ECO:0000256" key="1">
    <source>
        <dbReference type="ARBA" id="ARBA00001933"/>
    </source>
</evidence>
<dbReference type="Gene3D" id="3.90.1150.10">
    <property type="entry name" value="Aspartate Aminotransferase, domain 1"/>
    <property type="match status" value="1"/>
</dbReference>
<dbReference type="PANTHER" id="PTHR46383:SF3">
    <property type="entry name" value="ASPARTATE AMINOTRANSFERASE-RELATED"/>
    <property type="match status" value="1"/>
</dbReference>
<proteinExistence type="inferred from homology"/>
<dbReference type="CDD" id="cd00609">
    <property type="entry name" value="AAT_like"/>
    <property type="match status" value="1"/>
</dbReference>
<dbReference type="EMBL" id="JAKOAV010000005">
    <property type="protein sequence ID" value="MDF9407592.1"/>
    <property type="molecule type" value="Genomic_DNA"/>
</dbReference>
<dbReference type="RefSeq" id="WP_277442823.1">
    <property type="nucleotide sequence ID" value="NZ_JAKOAV010000005.1"/>
</dbReference>
<feature type="domain" description="Aminotransferase class I/classII large" evidence="7">
    <location>
        <begin position="35"/>
        <end position="383"/>
    </location>
</feature>
<dbReference type="Gene3D" id="3.40.640.10">
    <property type="entry name" value="Type I PLP-dependent aspartate aminotransferase-like (Major domain)"/>
    <property type="match status" value="1"/>
</dbReference>
<dbReference type="EC" id="2.6.1.-" evidence="6"/>
<dbReference type="AlphaFoldDB" id="A0A9X4H4H5"/>
<sequence length="421" mass="46931">MTLQTDWSEMINPAVRDLPPSGIRRFFDLVTEVKGIISLGVGEPDFVTPWHIREACLYSLEKGYTMYTSNHGMLELREEIARDIHDTYKVDYNPRSEILVTVGVSEGLDLAMRALLQPGDEVLIPQPSYVSYAPCVILTGGKPVYISTAAENGFQLTGEQVEKAITPKTKILVLSYPNNPTGATIDRQNLLEMTEVAAAHNLIVISDEVYDKLTYVGEHTCVSSLPGMRERTVLLNGFSKAYAMTGWRVGYAAGNGDFISAMTKIHQYTMLCAPITAQVAALEALKNGRREMRKMIDMYNRRRRLVVEAFREMGLPCFEPRGAFYAFPDIRSTGLSSEEFAMQLLKEEKVLVVPGDAFGEQGEGFVRCAYAASWEDLGEALKRMGSFVKRRLSRGKVLTASFRKPVQNEKEEQVGTVLALP</sequence>
<dbReference type="Pfam" id="PF00155">
    <property type="entry name" value="Aminotran_1_2"/>
    <property type="match status" value="1"/>
</dbReference>
<reference evidence="8" key="1">
    <citation type="submission" date="2022-02" db="EMBL/GenBank/DDBJ databases">
        <authorList>
            <person name="Leng L."/>
        </authorList>
    </citation>
    <scope>NUCLEOTIDE SEQUENCE</scope>
    <source>
        <strain evidence="8">JI</strain>
    </source>
</reference>
<evidence type="ECO:0000313" key="8">
    <source>
        <dbReference type="EMBL" id="MDF9407592.1"/>
    </source>
</evidence>
<name>A0A9X4H4H5_9FIRM</name>
<organism evidence="8 9">
    <name type="scientific">Pelotomaculum isophthalicicum JI</name>
    <dbReference type="NCBI Taxonomy" id="947010"/>
    <lineage>
        <taxon>Bacteria</taxon>
        <taxon>Bacillati</taxon>
        <taxon>Bacillota</taxon>
        <taxon>Clostridia</taxon>
        <taxon>Eubacteriales</taxon>
        <taxon>Desulfotomaculaceae</taxon>
        <taxon>Pelotomaculum</taxon>
    </lineage>
</organism>
<evidence type="ECO:0000256" key="6">
    <source>
        <dbReference type="RuleBase" id="RU000481"/>
    </source>
</evidence>
<evidence type="ECO:0000313" key="9">
    <source>
        <dbReference type="Proteomes" id="UP001154312"/>
    </source>
</evidence>
<dbReference type="InterPro" id="IPR015422">
    <property type="entry name" value="PyrdxlP-dep_Trfase_small"/>
</dbReference>
<comment type="caution">
    <text evidence="8">The sequence shown here is derived from an EMBL/GenBank/DDBJ whole genome shotgun (WGS) entry which is preliminary data.</text>
</comment>
<dbReference type="GO" id="GO:0030170">
    <property type="term" value="F:pyridoxal phosphate binding"/>
    <property type="evidence" value="ECO:0007669"/>
    <property type="project" value="InterPro"/>
</dbReference>
<evidence type="ECO:0000259" key="7">
    <source>
        <dbReference type="Pfam" id="PF00155"/>
    </source>
</evidence>
<dbReference type="GO" id="GO:0008483">
    <property type="term" value="F:transaminase activity"/>
    <property type="evidence" value="ECO:0007669"/>
    <property type="project" value="UniProtKB-KW"/>
</dbReference>
<dbReference type="SUPFAM" id="SSF53383">
    <property type="entry name" value="PLP-dependent transferases"/>
    <property type="match status" value="1"/>
</dbReference>
<comment type="similarity">
    <text evidence="2 6">Belongs to the class-I pyridoxal-phosphate-dependent aminotransferase family.</text>
</comment>
<gene>
    <name evidence="8" type="ORF">L7E55_04340</name>
</gene>
<keyword evidence="4 6" id="KW-0808">Transferase</keyword>
<evidence type="ECO:0000256" key="2">
    <source>
        <dbReference type="ARBA" id="ARBA00007441"/>
    </source>
</evidence>
<dbReference type="FunFam" id="3.40.640.10:FF:000033">
    <property type="entry name" value="Aspartate aminotransferase"/>
    <property type="match status" value="1"/>
</dbReference>
<evidence type="ECO:0000256" key="5">
    <source>
        <dbReference type="ARBA" id="ARBA00022898"/>
    </source>
</evidence>